<dbReference type="Proteomes" id="UP001064489">
    <property type="component" value="Chromosome 2"/>
</dbReference>
<dbReference type="EMBL" id="JAJSOW010000106">
    <property type="protein sequence ID" value="KAI9160665.1"/>
    <property type="molecule type" value="Genomic_DNA"/>
</dbReference>
<dbReference type="Gene3D" id="1.10.600.10">
    <property type="entry name" value="Farnesyl Diphosphate Synthase"/>
    <property type="match status" value="1"/>
</dbReference>
<sequence>MGTSLNSWWKNLDLLSRLQFTRHRVTEAYLWTVIMYFEPHYSRARLILCKITMILSVVDDMYDSFASLE</sequence>
<reference evidence="5" key="2">
    <citation type="submission" date="2023-02" db="EMBL/GenBank/DDBJ databases">
        <authorList>
            <person name="Swenson N.G."/>
            <person name="Wegrzyn J.L."/>
            <person name="Mcevoy S.L."/>
        </authorList>
    </citation>
    <scope>NUCLEOTIDE SEQUENCE</scope>
    <source>
        <strain evidence="5">91603</strain>
        <tissue evidence="5">Leaf</tissue>
    </source>
</reference>
<accession>A0AAD5IDH4</accession>
<name>A0AAD5IDH4_ACENE</name>
<keyword evidence="1" id="KW-0479">Metal-binding</keyword>
<dbReference type="InterPro" id="IPR008949">
    <property type="entry name" value="Isoprenoid_synthase_dom_sf"/>
</dbReference>
<dbReference type="InterPro" id="IPR005630">
    <property type="entry name" value="Terpene_synthase_metal-bd"/>
</dbReference>
<dbReference type="GO" id="GO:0016114">
    <property type="term" value="P:terpenoid biosynthetic process"/>
    <property type="evidence" value="ECO:0007669"/>
    <property type="project" value="InterPro"/>
</dbReference>
<keyword evidence="3" id="KW-0456">Lyase</keyword>
<evidence type="ECO:0000256" key="2">
    <source>
        <dbReference type="ARBA" id="ARBA00022842"/>
    </source>
</evidence>
<keyword evidence="6" id="KW-1185">Reference proteome</keyword>
<evidence type="ECO:0000256" key="1">
    <source>
        <dbReference type="ARBA" id="ARBA00022723"/>
    </source>
</evidence>
<dbReference type="AlphaFoldDB" id="A0AAD5IDH4"/>
<evidence type="ECO:0000259" key="4">
    <source>
        <dbReference type="Pfam" id="PF03936"/>
    </source>
</evidence>
<comment type="caution">
    <text evidence="5">The sequence shown here is derived from an EMBL/GenBank/DDBJ whole genome shotgun (WGS) entry which is preliminary data.</text>
</comment>
<gene>
    <name evidence="5" type="ORF">LWI28_010467</name>
</gene>
<proteinExistence type="predicted"/>
<dbReference type="SUPFAM" id="SSF48576">
    <property type="entry name" value="Terpenoid synthases"/>
    <property type="match status" value="1"/>
</dbReference>
<evidence type="ECO:0000313" key="6">
    <source>
        <dbReference type="Proteomes" id="UP001064489"/>
    </source>
</evidence>
<keyword evidence="2" id="KW-0460">Magnesium</keyword>
<feature type="domain" description="Terpene synthase metal-binding" evidence="4">
    <location>
        <begin position="10"/>
        <end position="69"/>
    </location>
</feature>
<dbReference type="GO" id="GO:0000287">
    <property type="term" value="F:magnesium ion binding"/>
    <property type="evidence" value="ECO:0007669"/>
    <property type="project" value="InterPro"/>
</dbReference>
<evidence type="ECO:0000313" key="5">
    <source>
        <dbReference type="EMBL" id="KAI9160665.1"/>
    </source>
</evidence>
<dbReference type="PANTHER" id="PTHR31225">
    <property type="entry name" value="OS04G0344100 PROTEIN-RELATED"/>
    <property type="match status" value="1"/>
</dbReference>
<protein>
    <recommendedName>
        <fullName evidence="4">Terpene synthase metal-binding domain-containing protein</fullName>
    </recommendedName>
</protein>
<dbReference type="InterPro" id="IPR050148">
    <property type="entry name" value="Terpene_synthase-like"/>
</dbReference>
<dbReference type="GO" id="GO:0010333">
    <property type="term" value="F:terpene synthase activity"/>
    <property type="evidence" value="ECO:0007669"/>
    <property type="project" value="InterPro"/>
</dbReference>
<dbReference type="PANTHER" id="PTHR31225:SF93">
    <property type="entry name" value="ALPHA-HUMULENE_(-)-(E)-BETA-CARYOPHYLLENE SYNTHASE"/>
    <property type="match status" value="1"/>
</dbReference>
<dbReference type="Pfam" id="PF03936">
    <property type="entry name" value="Terpene_synth_C"/>
    <property type="match status" value="1"/>
</dbReference>
<evidence type="ECO:0000256" key="3">
    <source>
        <dbReference type="ARBA" id="ARBA00023239"/>
    </source>
</evidence>
<reference evidence="5" key="1">
    <citation type="journal article" date="2022" name="Plant J.">
        <title>Strategies of tolerance reflected in two North American maple genomes.</title>
        <authorList>
            <person name="McEvoy S.L."/>
            <person name="Sezen U.U."/>
            <person name="Trouern-Trend A."/>
            <person name="McMahon S.M."/>
            <person name="Schaberg P.G."/>
            <person name="Yang J."/>
            <person name="Wegrzyn J.L."/>
            <person name="Swenson N.G."/>
        </authorList>
    </citation>
    <scope>NUCLEOTIDE SEQUENCE</scope>
    <source>
        <strain evidence="5">91603</strain>
    </source>
</reference>
<organism evidence="5 6">
    <name type="scientific">Acer negundo</name>
    <name type="common">Box elder</name>
    <dbReference type="NCBI Taxonomy" id="4023"/>
    <lineage>
        <taxon>Eukaryota</taxon>
        <taxon>Viridiplantae</taxon>
        <taxon>Streptophyta</taxon>
        <taxon>Embryophyta</taxon>
        <taxon>Tracheophyta</taxon>
        <taxon>Spermatophyta</taxon>
        <taxon>Magnoliopsida</taxon>
        <taxon>eudicotyledons</taxon>
        <taxon>Gunneridae</taxon>
        <taxon>Pentapetalae</taxon>
        <taxon>rosids</taxon>
        <taxon>malvids</taxon>
        <taxon>Sapindales</taxon>
        <taxon>Sapindaceae</taxon>
        <taxon>Hippocastanoideae</taxon>
        <taxon>Acereae</taxon>
        <taxon>Acer</taxon>
    </lineage>
</organism>